<dbReference type="EMBL" id="BNBO01000012">
    <property type="protein sequence ID" value="GHH69604.1"/>
    <property type="molecule type" value="Genomic_DNA"/>
</dbReference>
<sequence>MTHGAHPNTPAPRANIDQARDCADCRSWGTVITPDGRHELCPACQLPDTEYSSIAEP</sequence>
<organism evidence="1 2">
    <name type="scientific">Kitasatospora indigofera</name>
    <dbReference type="NCBI Taxonomy" id="67307"/>
    <lineage>
        <taxon>Bacteria</taxon>
        <taxon>Bacillati</taxon>
        <taxon>Actinomycetota</taxon>
        <taxon>Actinomycetes</taxon>
        <taxon>Kitasatosporales</taxon>
        <taxon>Streptomycetaceae</taxon>
        <taxon>Kitasatospora</taxon>
    </lineage>
</organism>
<comment type="caution">
    <text evidence="1">The sequence shown here is derived from an EMBL/GenBank/DDBJ whole genome shotgun (WGS) entry which is preliminary data.</text>
</comment>
<protein>
    <submittedName>
        <fullName evidence="1">Uncharacterized protein</fullName>
    </submittedName>
</protein>
<name>A0A919FPQ4_9ACTN</name>
<evidence type="ECO:0000313" key="2">
    <source>
        <dbReference type="Proteomes" id="UP000617734"/>
    </source>
</evidence>
<proteinExistence type="predicted"/>
<dbReference type="Proteomes" id="UP000617734">
    <property type="component" value="Unassembled WGS sequence"/>
</dbReference>
<gene>
    <name evidence="1" type="ORF">GCM10018781_28350</name>
</gene>
<keyword evidence="2" id="KW-1185">Reference proteome</keyword>
<dbReference type="AlphaFoldDB" id="A0A919FPQ4"/>
<reference evidence="1" key="1">
    <citation type="journal article" date="2014" name="Int. J. Syst. Evol. Microbiol.">
        <title>Complete genome sequence of Corynebacterium casei LMG S-19264T (=DSM 44701T), isolated from a smear-ripened cheese.</title>
        <authorList>
            <consortium name="US DOE Joint Genome Institute (JGI-PGF)"/>
            <person name="Walter F."/>
            <person name="Albersmeier A."/>
            <person name="Kalinowski J."/>
            <person name="Ruckert C."/>
        </authorList>
    </citation>
    <scope>NUCLEOTIDE SEQUENCE</scope>
    <source>
        <strain evidence="1">JCM 4646</strain>
    </source>
</reference>
<accession>A0A919FPQ4</accession>
<reference evidence="1" key="2">
    <citation type="submission" date="2020-09" db="EMBL/GenBank/DDBJ databases">
        <authorList>
            <person name="Sun Q."/>
            <person name="Ohkuma M."/>
        </authorList>
    </citation>
    <scope>NUCLEOTIDE SEQUENCE</scope>
    <source>
        <strain evidence="1">JCM 4646</strain>
    </source>
</reference>
<evidence type="ECO:0000313" key="1">
    <source>
        <dbReference type="EMBL" id="GHH69604.1"/>
    </source>
</evidence>